<dbReference type="Gene3D" id="3.30.70.330">
    <property type="match status" value="1"/>
</dbReference>
<proteinExistence type="predicted"/>
<feature type="region of interest" description="Disordered" evidence="3">
    <location>
        <begin position="17"/>
        <end position="165"/>
    </location>
</feature>
<gene>
    <name evidence="5" type="ORF">HYH02_005505</name>
</gene>
<evidence type="ECO:0000313" key="5">
    <source>
        <dbReference type="EMBL" id="KAG2449350.1"/>
    </source>
</evidence>
<accession>A0A835WKX4</accession>
<dbReference type="AlphaFoldDB" id="A0A835WKX4"/>
<evidence type="ECO:0000256" key="2">
    <source>
        <dbReference type="PROSITE-ProRule" id="PRU00176"/>
    </source>
</evidence>
<dbReference type="PROSITE" id="PS50102">
    <property type="entry name" value="RRM"/>
    <property type="match status" value="1"/>
</dbReference>
<dbReference type="InterPro" id="IPR000504">
    <property type="entry name" value="RRM_dom"/>
</dbReference>
<reference evidence="5" key="1">
    <citation type="journal article" date="2020" name="bioRxiv">
        <title>Comparative genomics of Chlamydomonas.</title>
        <authorList>
            <person name="Craig R.J."/>
            <person name="Hasan A.R."/>
            <person name="Ness R.W."/>
            <person name="Keightley P.D."/>
        </authorList>
    </citation>
    <scope>NUCLEOTIDE SEQUENCE</scope>
    <source>
        <strain evidence="5">CCAP 11/173</strain>
    </source>
</reference>
<keyword evidence="6" id="KW-1185">Reference proteome</keyword>
<dbReference type="Proteomes" id="UP000613740">
    <property type="component" value="Unassembled WGS sequence"/>
</dbReference>
<dbReference type="SUPFAM" id="SSF54928">
    <property type="entry name" value="RNA-binding domain, RBD"/>
    <property type="match status" value="1"/>
</dbReference>
<dbReference type="GO" id="GO:0005634">
    <property type="term" value="C:nucleus"/>
    <property type="evidence" value="ECO:0007669"/>
    <property type="project" value="TreeGrafter"/>
</dbReference>
<dbReference type="GO" id="GO:0003729">
    <property type="term" value="F:mRNA binding"/>
    <property type="evidence" value="ECO:0007669"/>
    <property type="project" value="TreeGrafter"/>
</dbReference>
<dbReference type="GO" id="GO:0006406">
    <property type="term" value="P:mRNA export from nucleus"/>
    <property type="evidence" value="ECO:0007669"/>
    <property type="project" value="TreeGrafter"/>
</dbReference>
<dbReference type="Pfam" id="PF00076">
    <property type="entry name" value="RRM_1"/>
    <property type="match status" value="1"/>
</dbReference>
<feature type="compositionally biased region" description="Basic and acidic residues" evidence="3">
    <location>
        <begin position="141"/>
        <end position="155"/>
    </location>
</feature>
<evidence type="ECO:0000256" key="3">
    <source>
        <dbReference type="SAM" id="MobiDB-lite"/>
    </source>
</evidence>
<keyword evidence="1 2" id="KW-0694">RNA-binding</keyword>
<feature type="compositionally biased region" description="Low complexity" evidence="3">
    <location>
        <begin position="55"/>
        <end position="93"/>
    </location>
</feature>
<feature type="region of interest" description="Disordered" evidence="3">
    <location>
        <begin position="287"/>
        <end position="310"/>
    </location>
</feature>
<name>A0A835WKX4_9CHLO</name>
<dbReference type="OrthoDB" id="1049195at2759"/>
<dbReference type="PANTHER" id="PTHR19965:SF35">
    <property type="entry name" value="RNA ANNEALING PROTEIN YRA1"/>
    <property type="match status" value="1"/>
</dbReference>
<feature type="compositionally biased region" description="Gly residues" evidence="3">
    <location>
        <begin position="295"/>
        <end position="306"/>
    </location>
</feature>
<feature type="domain" description="RRM" evidence="4">
    <location>
        <begin position="169"/>
        <end position="246"/>
    </location>
</feature>
<evidence type="ECO:0000259" key="4">
    <source>
        <dbReference type="PROSITE" id="PS50102"/>
    </source>
</evidence>
<organism evidence="5 6">
    <name type="scientific">Chlamydomonas schloesseri</name>
    <dbReference type="NCBI Taxonomy" id="2026947"/>
    <lineage>
        <taxon>Eukaryota</taxon>
        <taxon>Viridiplantae</taxon>
        <taxon>Chlorophyta</taxon>
        <taxon>core chlorophytes</taxon>
        <taxon>Chlorophyceae</taxon>
        <taxon>CS clade</taxon>
        <taxon>Chlamydomonadales</taxon>
        <taxon>Chlamydomonadaceae</taxon>
        <taxon>Chlamydomonas</taxon>
    </lineage>
</organism>
<dbReference type="InterPro" id="IPR051229">
    <property type="entry name" value="ALYREF_mRNA_export"/>
</dbReference>
<comment type="caution">
    <text evidence="5">The sequence shown here is derived from an EMBL/GenBank/DDBJ whole genome shotgun (WGS) entry which is preliminary data.</text>
</comment>
<feature type="compositionally biased region" description="Low complexity" evidence="3">
    <location>
        <begin position="113"/>
        <end position="135"/>
    </location>
</feature>
<dbReference type="SMART" id="SM00360">
    <property type="entry name" value="RRM"/>
    <property type="match status" value="1"/>
</dbReference>
<dbReference type="PANTHER" id="PTHR19965">
    <property type="entry name" value="RNA AND EXPORT FACTOR BINDING PROTEIN"/>
    <property type="match status" value="1"/>
</dbReference>
<dbReference type="EMBL" id="JAEHOD010000014">
    <property type="protein sequence ID" value="KAG2449350.1"/>
    <property type="molecule type" value="Genomic_DNA"/>
</dbReference>
<dbReference type="InterPro" id="IPR035979">
    <property type="entry name" value="RBD_domain_sf"/>
</dbReference>
<evidence type="ECO:0000313" key="6">
    <source>
        <dbReference type="Proteomes" id="UP000613740"/>
    </source>
</evidence>
<sequence length="329" mass="34893">MAEVKLAMSLDELIAQAGKKREKKAPAAKPAKAREGGAPATGARKGLKKNRQDNGAKANGQQQQQQPKQRQAQPQQQPTRQQQQGGQRNRQPKANLGVRQGQVQKRSQVIEVPARVLRQQAPQAPAPRANRAPYRTQPAPEDGKWQHDMYEDHGPAPRRAPVSQAATSTKLVIRNLHHGVSSDDVLELFSTCGSVKNHSVNFDASGRSVGTGFVVFETRAEAVAAKKEYNGVKLDGQAMEILFAEEAAGGAGGGVQRLSSGIHVQRPGAGERAGGSGSQRLAAAALRESAAPGGPRSGGRPAGGRGGRLRSAVVGRAALDRSLDDYMME</sequence>
<protein>
    <recommendedName>
        <fullName evidence="4">RRM domain-containing protein</fullName>
    </recommendedName>
</protein>
<evidence type="ECO:0000256" key="1">
    <source>
        <dbReference type="ARBA" id="ARBA00022884"/>
    </source>
</evidence>
<dbReference type="InterPro" id="IPR012677">
    <property type="entry name" value="Nucleotide-bd_a/b_plait_sf"/>
</dbReference>